<dbReference type="Proteomes" id="UP001234178">
    <property type="component" value="Unassembled WGS sequence"/>
</dbReference>
<sequence length="103" mass="11832">MVLPARIPPGSVWFDAAFGKAYFVKGQDTFRSWPSVDFHTWSVLILRRYAIRLFEVGGEDWITTVSWKICSAFKTISNELLEGILRFPLKTRHRCSGVTGHRT</sequence>
<evidence type="ECO:0000313" key="1">
    <source>
        <dbReference type="EMBL" id="KAK4013250.1"/>
    </source>
</evidence>
<accession>A0ABQ9ZJZ4</accession>
<keyword evidence="2" id="KW-1185">Reference proteome</keyword>
<name>A0ABQ9ZJZ4_9CRUS</name>
<protein>
    <submittedName>
        <fullName evidence="1">Uncharacterized protein</fullName>
    </submittedName>
</protein>
<proteinExistence type="predicted"/>
<organism evidence="1 2">
    <name type="scientific">Daphnia magna</name>
    <dbReference type="NCBI Taxonomy" id="35525"/>
    <lineage>
        <taxon>Eukaryota</taxon>
        <taxon>Metazoa</taxon>
        <taxon>Ecdysozoa</taxon>
        <taxon>Arthropoda</taxon>
        <taxon>Crustacea</taxon>
        <taxon>Branchiopoda</taxon>
        <taxon>Diplostraca</taxon>
        <taxon>Cladocera</taxon>
        <taxon>Anomopoda</taxon>
        <taxon>Daphniidae</taxon>
        <taxon>Daphnia</taxon>
    </lineage>
</organism>
<evidence type="ECO:0000313" key="2">
    <source>
        <dbReference type="Proteomes" id="UP001234178"/>
    </source>
</evidence>
<gene>
    <name evidence="1" type="ORF">OUZ56_025484</name>
</gene>
<reference evidence="1 2" key="1">
    <citation type="journal article" date="2023" name="Nucleic Acids Res.">
        <title>The hologenome of Daphnia magna reveals possible DNA methylation and microbiome-mediated evolution of the host genome.</title>
        <authorList>
            <person name="Chaturvedi A."/>
            <person name="Li X."/>
            <person name="Dhandapani V."/>
            <person name="Marshall H."/>
            <person name="Kissane S."/>
            <person name="Cuenca-Cambronero M."/>
            <person name="Asole G."/>
            <person name="Calvet F."/>
            <person name="Ruiz-Romero M."/>
            <person name="Marangio P."/>
            <person name="Guigo R."/>
            <person name="Rago D."/>
            <person name="Mirbahai L."/>
            <person name="Eastwood N."/>
            <person name="Colbourne J.K."/>
            <person name="Zhou J."/>
            <person name="Mallon E."/>
            <person name="Orsini L."/>
        </authorList>
    </citation>
    <scope>NUCLEOTIDE SEQUENCE [LARGE SCALE GENOMIC DNA]</scope>
    <source>
        <strain evidence="1">LRV0_1</strain>
    </source>
</reference>
<dbReference type="EMBL" id="JAOYFB010000004">
    <property type="protein sequence ID" value="KAK4013250.1"/>
    <property type="molecule type" value="Genomic_DNA"/>
</dbReference>
<comment type="caution">
    <text evidence="1">The sequence shown here is derived from an EMBL/GenBank/DDBJ whole genome shotgun (WGS) entry which is preliminary data.</text>
</comment>